<dbReference type="PANTHER" id="PTHR30032:SF8">
    <property type="entry name" value="GERMINATION-SPECIFIC N-ACETYLMURAMOYL-L-ALANINE AMIDASE"/>
    <property type="match status" value="1"/>
</dbReference>
<name>A0AB39BK13_9MICO</name>
<dbReference type="InterPro" id="IPR051922">
    <property type="entry name" value="Bact_Sporulation_Assoc"/>
</dbReference>
<proteinExistence type="predicted"/>
<feature type="chain" id="PRO_5044262009" evidence="1">
    <location>
        <begin position="24"/>
        <end position="675"/>
    </location>
</feature>
<evidence type="ECO:0000313" key="2">
    <source>
        <dbReference type="EMBL" id="XDI06735.1"/>
    </source>
</evidence>
<dbReference type="RefSeq" id="WP_368499113.1">
    <property type="nucleotide sequence ID" value="NZ_CP162511.1"/>
</dbReference>
<feature type="signal peptide" evidence="1">
    <location>
        <begin position="1"/>
        <end position="23"/>
    </location>
</feature>
<dbReference type="Gene3D" id="3.40.50.12090">
    <property type="match status" value="1"/>
</dbReference>
<dbReference type="InterPro" id="IPR007253">
    <property type="entry name" value="Cell_wall-bd_2"/>
</dbReference>
<dbReference type="AlphaFoldDB" id="A0AB39BK13"/>
<protein>
    <submittedName>
        <fullName evidence="2">Cell wall-binding repeat-containing protein</fullName>
    </submittedName>
</protein>
<sequence length="675" mass="66962">MAGAGAWVVASALAVTLAVPAAAASGPTAAAPMAAVPGAAVPGAAVPGAAAPAAAEVPEPTVGRISGADRYATAVEISRAAYPDGAEVAYVVTGESAPDALSAGPAAAVAGGPLLLTRSGSLPAEVADELDRLDVQRIVAVGGPASVSDGVLASLRDITAEVSRVVGPDRYATSRAVAASPVFAGGSSVAYLATGRDFPDALSAGAAAGSREAPVVLLDGLAPAVDEATRDVLTSLGAERLLVAGGPASVSPAVEESLGALAPVARLGGADRYEASAAINAEAFESSESAFLVTGAGYPDALAGSAWAGHLAAPLYAVHGDCVPRATLTALGEQGVTRVTLIGGVATLGEGVAALTPCEPAPQTAPVRVPVSCAAVLDQATAERLVGGTVEQKDGPRSVVNPLNFADDRAGALTCRWEGAASPTTSFPAAATLTIVPEVSSDDYDATANGEFFGGSPVIPGFSELSREYCRVGNTSSPTCGMVETVGGYGVRLIVTPVAAAVSDEALAATRAAFRVAVDAVAGAGAPGPLWQPEGATLAGATECDGLITESRLGEIIGDPGVREFRTFEWEYSLASFRSNAQVGGFGCSWTTGTDQYSATVLPGGAGYFPRSTPIGGGTWHPVSGYPGEAYLSDSGEQVSVLVDNAWFSVRTPSGDTASLPAFTAEVIATVRAAG</sequence>
<evidence type="ECO:0000256" key="1">
    <source>
        <dbReference type="SAM" id="SignalP"/>
    </source>
</evidence>
<dbReference type="Pfam" id="PF04122">
    <property type="entry name" value="CW_binding_2"/>
    <property type="match status" value="3"/>
</dbReference>
<gene>
    <name evidence="2" type="ORF">ABFY20_06430</name>
</gene>
<organism evidence="2">
    <name type="scientific">Herbiconiux sp. A18JL235</name>
    <dbReference type="NCBI Taxonomy" id="3152363"/>
    <lineage>
        <taxon>Bacteria</taxon>
        <taxon>Bacillati</taxon>
        <taxon>Actinomycetota</taxon>
        <taxon>Actinomycetes</taxon>
        <taxon>Micrococcales</taxon>
        <taxon>Microbacteriaceae</taxon>
        <taxon>Herbiconiux</taxon>
    </lineage>
</organism>
<accession>A0AB39BK13</accession>
<dbReference type="EMBL" id="CP162511">
    <property type="protein sequence ID" value="XDI06735.1"/>
    <property type="molecule type" value="Genomic_DNA"/>
</dbReference>
<reference evidence="2" key="1">
    <citation type="submission" date="2024-05" db="EMBL/GenBank/DDBJ databases">
        <title>Herbiconiux sp. A18JL235.</title>
        <authorList>
            <person name="Zhang G."/>
        </authorList>
    </citation>
    <scope>NUCLEOTIDE SEQUENCE</scope>
    <source>
        <strain evidence="2">A18JL235</strain>
    </source>
</reference>
<dbReference type="PANTHER" id="PTHR30032">
    <property type="entry name" value="N-ACETYLMURAMOYL-L-ALANINE AMIDASE-RELATED"/>
    <property type="match status" value="1"/>
</dbReference>
<keyword evidence="1" id="KW-0732">Signal</keyword>